<dbReference type="Pfam" id="PF06739">
    <property type="entry name" value="SBBP"/>
    <property type="match status" value="6"/>
</dbReference>
<accession>A0AB73MBL0</accession>
<dbReference type="SUPFAM" id="SSF101898">
    <property type="entry name" value="NHL repeat"/>
    <property type="match status" value="1"/>
</dbReference>
<name>A0AB73MBL0_9LEPT</name>
<evidence type="ECO:0000256" key="1">
    <source>
        <dbReference type="SAM" id="SignalP"/>
    </source>
</evidence>
<feature type="signal peptide" evidence="1">
    <location>
        <begin position="1"/>
        <end position="22"/>
    </location>
</feature>
<dbReference type="Gene3D" id="2.120.10.30">
    <property type="entry name" value="TolB, C-terminal domain"/>
    <property type="match status" value="2"/>
</dbReference>
<sequence length="491" mass="53601">MIQFLILFFIFLFQACSPTSDAKTKNFFLLPLAQGNNIGPVAVHGNLDSLDAEEAPLRENSVSLEWASLYSGGPDKLTRDSKLAVDEQGFIYVAADTDSDPYYNKITDKLILKGKNLILVKYDSQKNKIWETSILGVMGTVVNVTGIAVDPKGNTYVTGSIIGSLERIPMFENRDMFVIKFDSEGIVKWIKQLGLGDKKYEISPGKIAVDTFGNSYIVGTSNGPFGGNSIRRGNGFIIKFDTDGNQIWIEQLSIPGANIVPTAVAFDKVTGSIYMSGFGNANFATNTTPGIGQSDLFILKYDSEGNRQFFAQLGAPLKSVCANAITVDRFGNVFVGGFSNADFGLKPDETSYVGTIAKYDSSGVRQWVKQFGSPTNLKSTTIIEITTDRIGNVFTTGQTTGMIKFADNTPSEGDYDVFVTKHSPSGETKRVWQWGTVAETMVGSGIGVDFDGNLYTTGWATTTGWVTRNIFRNIFGNEITGDMDTFLLKFQ</sequence>
<dbReference type="InterPro" id="IPR010620">
    <property type="entry name" value="SBBP_repeat"/>
</dbReference>
<dbReference type="AlphaFoldDB" id="A0AB73MBL0"/>
<feature type="chain" id="PRO_5044496458" description="Beta-propeller repeat protein" evidence="1">
    <location>
        <begin position="23"/>
        <end position="491"/>
    </location>
</feature>
<dbReference type="Proteomes" id="UP000189337">
    <property type="component" value="Unassembled WGS sequence"/>
</dbReference>
<dbReference type="NCBIfam" id="NF047494">
    <property type="entry name" value="Lepto_SBBP_lipo"/>
    <property type="match status" value="1"/>
</dbReference>
<reference evidence="2 3" key="1">
    <citation type="submission" date="2017-01" db="EMBL/GenBank/DDBJ databases">
        <title>Comparative genomic analysis of Brazilian Leptospira santarosai.</title>
        <authorList>
            <person name="Moreno L.Z."/>
            <person name="Miraglia F."/>
            <person name="Kremer F.S."/>
            <person name="Eslabao M.R."/>
            <person name="Lilenbaum W."/>
            <person name="Dellagostin O.A."/>
            <person name="Moreno A.M."/>
        </authorList>
    </citation>
    <scope>NUCLEOTIDE SEQUENCE [LARGE SCALE GENOMIC DNA]</scope>
    <source>
        <strain evidence="2 3">M52/8-19</strain>
    </source>
</reference>
<keyword evidence="1" id="KW-0732">Signal</keyword>
<evidence type="ECO:0000313" key="3">
    <source>
        <dbReference type="Proteomes" id="UP000189337"/>
    </source>
</evidence>
<dbReference type="InterPro" id="IPR052918">
    <property type="entry name" value="Motility_Chemotaxis_Reg"/>
</dbReference>
<dbReference type="RefSeq" id="WP_046943530.1">
    <property type="nucleotide sequence ID" value="NZ_CP028370.1"/>
</dbReference>
<gene>
    <name evidence="2" type="ORF">BWD14_05145</name>
</gene>
<dbReference type="PANTHER" id="PTHR35580:SF1">
    <property type="entry name" value="PHYTASE-LIKE DOMAIN-CONTAINING PROTEIN"/>
    <property type="match status" value="1"/>
</dbReference>
<protein>
    <recommendedName>
        <fullName evidence="4">Beta-propeller repeat protein</fullName>
    </recommendedName>
</protein>
<comment type="caution">
    <text evidence="2">The sequence shown here is derived from an EMBL/GenBank/DDBJ whole genome shotgun (WGS) entry which is preliminary data.</text>
</comment>
<dbReference type="InterPro" id="IPR011042">
    <property type="entry name" value="6-blade_b-propeller_TolB-like"/>
</dbReference>
<dbReference type="EMBL" id="MTSU01000003">
    <property type="protein sequence ID" value="ONF94016.1"/>
    <property type="molecule type" value="Genomic_DNA"/>
</dbReference>
<organism evidence="2 3">
    <name type="scientific">Leptospira santarosai</name>
    <dbReference type="NCBI Taxonomy" id="28183"/>
    <lineage>
        <taxon>Bacteria</taxon>
        <taxon>Pseudomonadati</taxon>
        <taxon>Spirochaetota</taxon>
        <taxon>Spirochaetia</taxon>
        <taxon>Leptospirales</taxon>
        <taxon>Leptospiraceae</taxon>
        <taxon>Leptospira</taxon>
    </lineage>
</organism>
<evidence type="ECO:0000313" key="2">
    <source>
        <dbReference type="EMBL" id="ONF94016.1"/>
    </source>
</evidence>
<evidence type="ECO:0008006" key="4">
    <source>
        <dbReference type="Google" id="ProtNLM"/>
    </source>
</evidence>
<dbReference type="PANTHER" id="PTHR35580">
    <property type="entry name" value="CELL SURFACE GLYCOPROTEIN (S-LAYER PROTEIN)-LIKE PROTEIN"/>
    <property type="match status" value="1"/>
</dbReference>
<proteinExistence type="predicted"/>